<feature type="site" description="The binding site for the sugar molecule has not yet been established, but C-87 may be involved" evidence="4">
    <location>
        <position position="90"/>
    </location>
</feature>
<dbReference type="PANTHER" id="PTHR30036">
    <property type="entry name" value="D-XYLOSE-BINDING PERIPLASMIC PROTEIN"/>
    <property type="match status" value="1"/>
</dbReference>
<dbReference type="AlphaFoldDB" id="A0A0P0RI87"/>
<sequence length="333" mass="35426">MNIVKLACLVSLSIGLLIGSTSSIADEPIKIGFLVKQPEEPWFQDEWKFAEIAAREKGFTLVKIAAPSGEKVMSAIDNLAAQKAQGFVICTPDVKLGPGIVAKAKADGLKMMTVDDRLVDGAGKPIASVPYMGISATEIGKQVGESIASEVKRRGWDMKDVGAINVSYDQLPTSRDRTSAAADALVAAGLPRANVINAPMHHPDTENGFNAANIVLTKNPQFKRWVAFGLNDESVLGAVRAAEGRGIKMDNMIGVGIGGSESALNEFKKPQPTGFFGTVIISPKRHGAETSTLVYEWIKTGNEPPLLTLTTGALATRADVNQVREKMGLVVSK</sequence>
<keyword evidence="3" id="KW-0813">Transport</keyword>
<organism evidence="6 7">
    <name type="scientific">Paraburkholderia caribensis MBA4</name>
    <dbReference type="NCBI Taxonomy" id="1323664"/>
    <lineage>
        <taxon>Bacteria</taxon>
        <taxon>Pseudomonadati</taxon>
        <taxon>Pseudomonadota</taxon>
        <taxon>Betaproteobacteria</taxon>
        <taxon>Burkholderiales</taxon>
        <taxon>Burkholderiaceae</taxon>
        <taxon>Paraburkholderia</taxon>
    </lineage>
</organism>
<dbReference type="EMBL" id="CP012747">
    <property type="protein sequence ID" value="ALL68496.1"/>
    <property type="molecule type" value="Genomic_DNA"/>
</dbReference>
<gene>
    <name evidence="6" type="ORF">K788_0000461</name>
</gene>
<keyword evidence="3" id="KW-0732">Signal</keyword>
<dbReference type="InterPro" id="IPR026266">
    <property type="entry name" value="AraF"/>
</dbReference>
<evidence type="ECO:0000256" key="1">
    <source>
        <dbReference type="ARBA" id="ARBA00004418"/>
    </source>
</evidence>
<keyword evidence="3" id="KW-0574">Periplasm</keyword>
<dbReference type="PANTHER" id="PTHR30036:SF6">
    <property type="entry name" value="L-ARABINOSE-BINDING PERIPLASMIC PROTEIN"/>
    <property type="match status" value="1"/>
</dbReference>
<dbReference type="PIRSF" id="PIRSF002816">
    <property type="entry name" value="AraF"/>
    <property type="match status" value="1"/>
</dbReference>
<evidence type="ECO:0000259" key="5">
    <source>
        <dbReference type="Pfam" id="PF00532"/>
    </source>
</evidence>
<dbReference type="InterPro" id="IPR001761">
    <property type="entry name" value="Peripla_BP/Lac1_sug-bd_dom"/>
</dbReference>
<dbReference type="SUPFAM" id="SSF53822">
    <property type="entry name" value="Periplasmic binding protein-like I"/>
    <property type="match status" value="1"/>
</dbReference>
<keyword evidence="3" id="KW-0762">Sugar transport</keyword>
<dbReference type="InterPro" id="IPR028082">
    <property type="entry name" value="Peripla_BP_I"/>
</dbReference>
<feature type="chain" id="PRO_5005971053" description="L-arabinose-binding periplasmic protein" evidence="3">
    <location>
        <begin position="26"/>
        <end position="333"/>
    </location>
</feature>
<dbReference type="Gene3D" id="3.40.50.2300">
    <property type="match status" value="2"/>
</dbReference>
<dbReference type="InterPro" id="IPR050555">
    <property type="entry name" value="Bact_Solute-Bind_Prot2"/>
</dbReference>
<comment type="subcellular location">
    <subcellularLocation>
        <location evidence="1 3">Periplasm</location>
    </subcellularLocation>
</comment>
<feature type="signal peptide" evidence="3">
    <location>
        <begin position="1"/>
        <end position="25"/>
    </location>
</feature>
<dbReference type="Pfam" id="PF00532">
    <property type="entry name" value="Peripla_BP_1"/>
    <property type="match status" value="1"/>
</dbReference>
<accession>A0A0P0RI87</accession>
<dbReference type="KEGG" id="bcai:K788_0000461"/>
<dbReference type="Proteomes" id="UP000019146">
    <property type="component" value="Chromosome 2"/>
</dbReference>
<evidence type="ECO:0000256" key="3">
    <source>
        <dbReference type="PIRNR" id="PIRNR002816"/>
    </source>
</evidence>
<dbReference type="GO" id="GO:0042882">
    <property type="term" value="P:L-arabinose transmembrane transport"/>
    <property type="evidence" value="ECO:0007669"/>
    <property type="project" value="UniProtKB-UniRule"/>
</dbReference>
<dbReference type="GO" id="GO:0030288">
    <property type="term" value="C:outer membrane-bounded periplasmic space"/>
    <property type="evidence" value="ECO:0007669"/>
    <property type="project" value="TreeGrafter"/>
</dbReference>
<feature type="domain" description="Periplasmic binding protein/LacI sugar binding" evidence="5">
    <location>
        <begin position="30"/>
        <end position="304"/>
    </location>
</feature>
<evidence type="ECO:0000256" key="4">
    <source>
        <dbReference type="PIRSR" id="PIRSR002816-1"/>
    </source>
</evidence>
<name>A0A0P0RI87_9BURK</name>
<dbReference type="CDD" id="cd01540">
    <property type="entry name" value="PBP1_arabinose_binding"/>
    <property type="match status" value="1"/>
</dbReference>
<proteinExistence type="inferred from homology"/>
<evidence type="ECO:0000313" key="7">
    <source>
        <dbReference type="Proteomes" id="UP000019146"/>
    </source>
</evidence>
<protein>
    <recommendedName>
        <fullName evidence="3">L-arabinose-binding periplasmic protein</fullName>
        <shortName evidence="3">ABP</shortName>
    </recommendedName>
</protein>
<evidence type="ECO:0000313" key="6">
    <source>
        <dbReference type="EMBL" id="ALL68496.1"/>
    </source>
</evidence>
<comment type="similarity">
    <text evidence="2 3">Belongs to the bacterial solute-binding protein 2 family.</text>
</comment>
<evidence type="ECO:0000256" key="2">
    <source>
        <dbReference type="ARBA" id="ARBA00007639"/>
    </source>
</evidence>
<reference evidence="6 7" key="1">
    <citation type="journal article" date="2014" name="Genome Announc.">
        <title>Draft Genome Sequence of the Haloacid-Degrading Burkholderia caribensis Strain MBA4.</title>
        <authorList>
            <person name="Pan Y."/>
            <person name="Kong K.F."/>
            <person name="Tsang J.S."/>
        </authorList>
    </citation>
    <scope>NUCLEOTIDE SEQUENCE [LARGE SCALE GENOMIC DNA]</scope>
    <source>
        <strain evidence="6 7">MBA4</strain>
    </source>
</reference>
<dbReference type="GO" id="GO:0030246">
    <property type="term" value="F:carbohydrate binding"/>
    <property type="evidence" value="ECO:0007669"/>
    <property type="project" value="TreeGrafter"/>
</dbReference>